<reference evidence="1 2" key="1">
    <citation type="submission" date="2018-11" db="EMBL/GenBank/DDBJ databases">
        <title>Trebonia kvetii gen.nov., sp.nov., a novel acidophilic actinobacterium, and proposal of the new actinobacterial family Treboniaceae fam. nov.</title>
        <authorList>
            <person name="Rapoport D."/>
            <person name="Sagova-Mareckova M."/>
            <person name="Sedlacek I."/>
            <person name="Provaznik J."/>
            <person name="Kralova S."/>
            <person name="Pavlinic D."/>
            <person name="Benes V."/>
            <person name="Kopecky J."/>
        </authorList>
    </citation>
    <scope>NUCLEOTIDE SEQUENCE [LARGE SCALE GENOMIC DNA]</scope>
    <source>
        <strain evidence="1 2">15Tr583</strain>
    </source>
</reference>
<evidence type="ECO:0000313" key="2">
    <source>
        <dbReference type="Proteomes" id="UP000460272"/>
    </source>
</evidence>
<organism evidence="1 2">
    <name type="scientific">Trebonia kvetii</name>
    <dbReference type="NCBI Taxonomy" id="2480626"/>
    <lineage>
        <taxon>Bacteria</taxon>
        <taxon>Bacillati</taxon>
        <taxon>Actinomycetota</taxon>
        <taxon>Actinomycetes</taxon>
        <taxon>Streptosporangiales</taxon>
        <taxon>Treboniaceae</taxon>
        <taxon>Trebonia</taxon>
    </lineage>
</organism>
<proteinExistence type="predicted"/>
<accession>A0A6P2BQG4</accession>
<protein>
    <submittedName>
        <fullName evidence="1">Uncharacterized protein</fullName>
    </submittedName>
</protein>
<dbReference type="AlphaFoldDB" id="A0A6P2BQG4"/>
<dbReference type="RefSeq" id="WP_145859666.1">
    <property type="nucleotide sequence ID" value="NZ_RPFW01000007.1"/>
</dbReference>
<dbReference type="EMBL" id="RPFW01000007">
    <property type="protein sequence ID" value="TVZ01254.1"/>
    <property type="molecule type" value="Genomic_DNA"/>
</dbReference>
<dbReference type="Proteomes" id="UP000460272">
    <property type="component" value="Unassembled WGS sequence"/>
</dbReference>
<comment type="caution">
    <text evidence="1">The sequence shown here is derived from an EMBL/GenBank/DDBJ whole genome shotgun (WGS) entry which is preliminary data.</text>
</comment>
<sequence>MEIERIKGGLFAALTDVELGALSAMFQSARRKARMGHRSYWWSRKDAHAYSDMIAEFSLMDPLFVKRNIVHG</sequence>
<evidence type="ECO:0000313" key="1">
    <source>
        <dbReference type="EMBL" id="TVZ01254.1"/>
    </source>
</evidence>
<gene>
    <name evidence="1" type="ORF">EAS64_33790</name>
</gene>
<keyword evidence="2" id="KW-1185">Reference proteome</keyword>
<name>A0A6P2BQG4_9ACTN</name>